<evidence type="ECO:0000256" key="3">
    <source>
        <dbReference type="ARBA" id="ARBA00022692"/>
    </source>
</evidence>
<evidence type="ECO:0000256" key="8">
    <source>
        <dbReference type="ARBA" id="ARBA00023170"/>
    </source>
</evidence>
<evidence type="ECO:0000256" key="6">
    <source>
        <dbReference type="ARBA" id="ARBA00022989"/>
    </source>
</evidence>
<dbReference type="Proteomes" id="UP000601435">
    <property type="component" value="Unassembled WGS sequence"/>
</dbReference>
<keyword evidence="7" id="KW-0472">Membrane</keyword>
<dbReference type="Pfam" id="PF00560">
    <property type="entry name" value="LRR_1"/>
    <property type="match status" value="1"/>
</dbReference>
<evidence type="ECO:0000256" key="5">
    <source>
        <dbReference type="ARBA" id="ARBA00022737"/>
    </source>
</evidence>
<dbReference type="InterPro" id="IPR025875">
    <property type="entry name" value="Leu-rich_rpt_4"/>
</dbReference>
<organism evidence="10 11">
    <name type="scientific">Symbiodinium necroappetens</name>
    <dbReference type="NCBI Taxonomy" id="1628268"/>
    <lineage>
        <taxon>Eukaryota</taxon>
        <taxon>Sar</taxon>
        <taxon>Alveolata</taxon>
        <taxon>Dinophyceae</taxon>
        <taxon>Suessiales</taxon>
        <taxon>Symbiodiniaceae</taxon>
        <taxon>Symbiodinium</taxon>
    </lineage>
</organism>
<dbReference type="Gene3D" id="2.10.50.10">
    <property type="entry name" value="Tumor Necrosis Factor Receptor, subunit A, domain 2"/>
    <property type="match status" value="1"/>
</dbReference>
<dbReference type="InterPro" id="IPR009030">
    <property type="entry name" value="Growth_fac_rcpt_cys_sf"/>
</dbReference>
<dbReference type="SMART" id="SM01411">
    <property type="entry name" value="Ephrin_rec_like"/>
    <property type="match status" value="2"/>
</dbReference>
<comment type="caution">
    <text evidence="10">The sequence shown here is derived from an EMBL/GenBank/DDBJ whole genome shotgun (WGS) entry which is preliminary data.</text>
</comment>
<dbReference type="Gene3D" id="3.80.10.10">
    <property type="entry name" value="Ribonuclease Inhibitor"/>
    <property type="match status" value="3"/>
</dbReference>
<evidence type="ECO:0000256" key="9">
    <source>
        <dbReference type="ARBA" id="ARBA00023180"/>
    </source>
</evidence>
<evidence type="ECO:0000313" key="10">
    <source>
        <dbReference type="EMBL" id="CAE7307778.1"/>
    </source>
</evidence>
<evidence type="ECO:0000256" key="2">
    <source>
        <dbReference type="ARBA" id="ARBA00022614"/>
    </source>
</evidence>
<keyword evidence="9" id="KW-0325">Glycoprotein</keyword>
<dbReference type="SUPFAM" id="SSF57184">
    <property type="entry name" value="Growth factor receptor domain"/>
    <property type="match status" value="1"/>
</dbReference>
<dbReference type="PANTHER" id="PTHR27000">
    <property type="entry name" value="LEUCINE-RICH REPEAT RECEPTOR-LIKE PROTEIN KINASE FAMILY PROTEIN-RELATED"/>
    <property type="match status" value="1"/>
</dbReference>
<sequence>MHLDLYHTQIAGDLQPLAPLTQLRHLNSYKTQIAGDLQPLASLTQLQGLDLSKTQIAGDLQPLASLTQLQGLDLSKTEIAGDLQPLAPLTQLRSLQVHDTQISGELQPLARLTQLQYLLLYKTQIAGDLQPLASLTQLWGLDLCDTQIAGDLQPLAPLTQLQGLFLSNTQIAGDLQPLAPLTQLSHLSLSNTQISGDLQPLKALAELQILRLGGAPVKGQIERLTGLPNLTEVDLSSTQVHGHLAVSWRGRLTKLATLNLAGSQAEFLPSGKELQELFIEDSSQKLLPALMTLVSDCPLNGPVEDLLVPLAASGQLTRLLAKRANLSGHVPDIACLKGARVDGTIWAAYCGLPLSKSLQELDLSGNKISGADALQVQMYISLANNPPITFATGTLQSALKKNLQLDLSGTAITNSRDISRLFETGALRMTAQTTTTNATGGYSCHDVTPSSLRVSSHMFWPQGLCGCIAGYEGSGTDCSECANNTFNDAFNSSCRRCPANSTAGKGTASIDGCRCDPGRMINDACQCDHGEALSQFLEAKHVDCPVGSTVETAKPKVGYARLVRQASVVFRCLDPAEERCNASGSPDIGCTTGGYEGPLCIACSEGYRSRSRQCIKCDVASDTRGTAAGFAITAAVVAVVAGGICFWRSLAADSGPADAVPVPQSGPVLLQLFQLWGVLLGTKEVVEALEVVEEYVQWLQMTAKGFRDAMSLECAYGRSAQSLCALASPCIPLLLLALCMPLEAVRHGAGAEPGVSSALKLLTALFIGGGEPLQEHAFRVALPLVKCDARGGEAAW</sequence>
<evidence type="ECO:0000313" key="11">
    <source>
        <dbReference type="Proteomes" id="UP000601435"/>
    </source>
</evidence>
<dbReference type="EMBL" id="CAJNJA010012908">
    <property type="protein sequence ID" value="CAE7307778.1"/>
    <property type="molecule type" value="Genomic_DNA"/>
</dbReference>
<proteinExistence type="predicted"/>
<dbReference type="Pfam" id="PF12799">
    <property type="entry name" value="LRR_4"/>
    <property type="match status" value="1"/>
</dbReference>
<name>A0A812NPG4_9DINO</name>
<dbReference type="InterPro" id="IPR001611">
    <property type="entry name" value="Leu-rich_rpt"/>
</dbReference>
<keyword evidence="11" id="KW-1185">Reference proteome</keyword>
<keyword evidence="6" id="KW-1133">Transmembrane helix</keyword>
<reference evidence="10" key="1">
    <citation type="submission" date="2021-02" db="EMBL/GenBank/DDBJ databases">
        <authorList>
            <person name="Dougan E. K."/>
            <person name="Rhodes N."/>
            <person name="Thang M."/>
            <person name="Chan C."/>
        </authorList>
    </citation>
    <scope>NUCLEOTIDE SEQUENCE</scope>
</reference>
<dbReference type="GO" id="GO:0016020">
    <property type="term" value="C:membrane"/>
    <property type="evidence" value="ECO:0007669"/>
    <property type="project" value="UniProtKB-SubCell"/>
</dbReference>
<gene>
    <name evidence="10" type="primary">inlA</name>
    <name evidence="10" type="ORF">SNEC2469_LOCUS7643</name>
</gene>
<comment type="subcellular location">
    <subcellularLocation>
        <location evidence="1">Membrane</location>
        <topology evidence="1">Single-pass membrane protein</topology>
    </subcellularLocation>
</comment>
<keyword evidence="3" id="KW-0812">Transmembrane</keyword>
<dbReference type="InterPro" id="IPR032675">
    <property type="entry name" value="LRR_dom_sf"/>
</dbReference>
<evidence type="ECO:0000256" key="1">
    <source>
        <dbReference type="ARBA" id="ARBA00004167"/>
    </source>
</evidence>
<keyword evidence="4" id="KW-0732">Signal</keyword>
<dbReference type="PANTHER" id="PTHR27000:SF642">
    <property type="entry name" value="INACTIVE LEUCINE-RICH REPEAT RECEPTOR KINASE XIAO-RELATED"/>
    <property type="match status" value="1"/>
</dbReference>
<keyword evidence="2" id="KW-0433">Leucine-rich repeat</keyword>
<keyword evidence="8" id="KW-0675">Receptor</keyword>
<protein>
    <submittedName>
        <fullName evidence="10">InlA protein</fullName>
    </submittedName>
</protein>
<dbReference type="AlphaFoldDB" id="A0A812NPG4"/>
<evidence type="ECO:0000256" key="4">
    <source>
        <dbReference type="ARBA" id="ARBA00022729"/>
    </source>
</evidence>
<feature type="non-terminal residue" evidence="10">
    <location>
        <position position="1"/>
    </location>
</feature>
<evidence type="ECO:0000256" key="7">
    <source>
        <dbReference type="ARBA" id="ARBA00023136"/>
    </source>
</evidence>
<dbReference type="PROSITE" id="PS51450">
    <property type="entry name" value="LRR"/>
    <property type="match status" value="1"/>
</dbReference>
<dbReference type="SUPFAM" id="SSF52058">
    <property type="entry name" value="L domain-like"/>
    <property type="match status" value="1"/>
</dbReference>
<accession>A0A812NPG4</accession>
<dbReference type="OrthoDB" id="676979at2759"/>
<keyword evidence="5" id="KW-0677">Repeat</keyword>